<name>A0A9K3I6A8_HELAN</name>
<reference evidence="2" key="2">
    <citation type="submission" date="2020-06" db="EMBL/GenBank/DDBJ databases">
        <title>Helianthus annuus Genome sequencing and assembly Release 2.</title>
        <authorList>
            <person name="Gouzy J."/>
            <person name="Langlade N."/>
            <person name="Munos S."/>
        </authorList>
    </citation>
    <scope>NUCLEOTIDE SEQUENCE</scope>
    <source>
        <tissue evidence="2">Leaves</tissue>
    </source>
</reference>
<keyword evidence="1" id="KW-0472">Membrane</keyword>
<dbReference type="AlphaFoldDB" id="A0A9K3I6A8"/>
<gene>
    <name evidence="2" type="ORF">HanXRQr2_Chr09g0387861</name>
</gene>
<feature type="transmembrane region" description="Helical" evidence="1">
    <location>
        <begin position="20"/>
        <end position="42"/>
    </location>
</feature>
<proteinExistence type="predicted"/>
<accession>A0A9K3I6A8</accession>
<comment type="caution">
    <text evidence="2">The sequence shown here is derived from an EMBL/GenBank/DDBJ whole genome shotgun (WGS) entry which is preliminary data.</text>
</comment>
<keyword evidence="3" id="KW-1185">Reference proteome</keyword>
<dbReference type="Proteomes" id="UP000215914">
    <property type="component" value="Unassembled WGS sequence"/>
</dbReference>
<keyword evidence="1" id="KW-0812">Transmembrane</keyword>
<sequence length="66" mass="7312">MYPPRTSSLGRVSAAGKVLNLLSAALLLLLLSLLLLLLLLVLRSLLRLFPGYFPLIKFSITLLFPF</sequence>
<evidence type="ECO:0000256" key="1">
    <source>
        <dbReference type="SAM" id="Phobius"/>
    </source>
</evidence>
<dbReference type="EMBL" id="MNCJ02000324">
    <property type="protein sequence ID" value="KAF5790845.1"/>
    <property type="molecule type" value="Genomic_DNA"/>
</dbReference>
<protein>
    <submittedName>
        <fullName evidence="2">Uncharacterized protein</fullName>
    </submittedName>
</protein>
<reference evidence="2" key="1">
    <citation type="journal article" date="2017" name="Nature">
        <title>The sunflower genome provides insights into oil metabolism, flowering and Asterid evolution.</title>
        <authorList>
            <person name="Badouin H."/>
            <person name="Gouzy J."/>
            <person name="Grassa C.J."/>
            <person name="Murat F."/>
            <person name="Staton S.E."/>
            <person name="Cottret L."/>
            <person name="Lelandais-Briere C."/>
            <person name="Owens G.L."/>
            <person name="Carrere S."/>
            <person name="Mayjonade B."/>
            <person name="Legrand L."/>
            <person name="Gill N."/>
            <person name="Kane N.C."/>
            <person name="Bowers J.E."/>
            <person name="Hubner S."/>
            <person name="Bellec A."/>
            <person name="Berard A."/>
            <person name="Berges H."/>
            <person name="Blanchet N."/>
            <person name="Boniface M.C."/>
            <person name="Brunel D."/>
            <person name="Catrice O."/>
            <person name="Chaidir N."/>
            <person name="Claudel C."/>
            <person name="Donnadieu C."/>
            <person name="Faraut T."/>
            <person name="Fievet G."/>
            <person name="Helmstetter N."/>
            <person name="King M."/>
            <person name="Knapp S.J."/>
            <person name="Lai Z."/>
            <person name="Le Paslier M.C."/>
            <person name="Lippi Y."/>
            <person name="Lorenzon L."/>
            <person name="Mandel J.R."/>
            <person name="Marage G."/>
            <person name="Marchand G."/>
            <person name="Marquand E."/>
            <person name="Bret-Mestries E."/>
            <person name="Morien E."/>
            <person name="Nambeesan S."/>
            <person name="Nguyen T."/>
            <person name="Pegot-Espagnet P."/>
            <person name="Pouilly N."/>
            <person name="Raftis F."/>
            <person name="Sallet E."/>
            <person name="Schiex T."/>
            <person name="Thomas J."/>
            <person name="Vandecasteele C."/>
            <person name="Vares D."/>
            <person name="Vear F."/>
            <person name="Vautrin S."/>
            <person name="Crespi M."/>
            <person name="Mangin B."/>
            <person name="Burke J.M."/>
            <person name="Salse J."/>
            <person name="Munos S."/>
            <person name="Vincourt P."/>
            <person name="Rieseberg L.H."/>
            <person name="Langlade N.B."/>
        </authorList>
    </citation>
    <scope>NUCLEOTIDE SEQUENCE</scope>
    <source>
        <tissue evidence="2">Leaves</tissue>
    </source>
</reference>
<dbReference type="Gramene" id="mRNA:HanXRQr2_Chr09g0387861">
    <property type="protein sequence ID" value="CDS:HanXRQr2_Chr09g0387861.1"/>
    <property type="gene ID" value="HanXRQr2_Chr09g0387861"/>
</dbReference>
<organism evidence="2 3">
    <name type="scientific">Helianthus annuus</name>
    <name type="common">Common sunflower</name>
    <dbReference type="NCBI Taxonomy" id="4232"/>
    <lineage>
        <taxon>Eukaryota</taxon>
        <taxon>Viridiplantae</taxon>
        <taxon>Streptophyta</taxon>
        <taxon>Embryophyta</taxon>
        <taxon>Tracheophyta</taxon>
        <taxon>Spermatophyta</taxon>
        <taxon>Magnoliopsida</taxon>
        <taxon>eudicotyledons</taxon>
        <taxon>Gunneridae</taxon>
        <taxon>Pentapetalae</taxon>
        <taxon>asterids</taxon>
        <taxon>campanulids</taxon>
        <taxon>Asterales</taxon>
        <taxon>Asteraceae</taxon>
        <taxon>Asteroideae</taxon>
        <taxon>Heliantheae alliance</taxon>
        <taxon>Heliantheae</taxon>
        <taxon>Helianthus</taxon>
    </lineage>
</organism>
<keyword evidence="1" id="KW-1133">Transmembrane helix</keyword>
<evidence type="ECO:0000313" key="3">
    <source>
        <dbReference type="Proteomes" id="UP000215914"/>
    </source>
</evidence>
<evidence type="ECO:0000313" key="2">
    <source>
        <dbReference type="EMBL" id="KAF5790845.1"/>
    </source>
</evidence>